<feature type="compositionally biased region" description="Basic and acidic residues" evidence="1">
    <location>
        <begin position="245"/>
        <end position="254"/>
    </location>
</feature>
<keyword evidence="3" id="KW-1185">Reference proteome</keyword>
<name>A0A8K0D3M0_IGNLU</name>
<feature type="region of interest" description="Disordered" evidence="1">
    <location>
        <begin position="102"/>
        <end position="148"/>
    </location>
</feature>
<feature type="compositionally biased region" description="Basic and acidic residues" evidence="1">
    <location>
        <begin position="128"/>
        <end position="139"/>
    </location>
</feature>
<feature type="compositionally biased region" description="Acidic residues" evidence="1">
    <location>
        <begin position="103"/>
        <end position="127"/>
    </location>
</feature>
<evidence type="ECO:0000313" key="2">
    <source>
        <dbReference type="EMBL" id="KAF2898820.1"/>
    </source>
</evidence>
<feature type="region of interest" description="Disordered" evidence="1">
    <location>
        <begin position="199"/>
        <end position="254"/>
    </location>
</feature>
<dbReference type="InterPro" id="IPR036397">
    <property type="entry name" value="RNaseH_sf"/>
</dbReference>
<feature type="compositionally biased region" description="Basic and acidic residues" evidence="1">
    <location>
        <begin position="207"/>
        <end position="237"/>
    </location>
</feature>
<protein>
    <submittedName>
        <fullName evidence="2">Uncharacterized protein</fullName>
    </submittedName>
</protein>
<evidence type="ECO:0000313" key="3">
    <source>
        <dbReference type="Proteomes" id="UP000801492"/>
    </source>
</evidence>
<dbReference type="Proteomes" id="UP000801492">
    <property type="component" value="Unassembled WGS sequence"/>
</dbReference>
<proteinExistence type="predicted"/>
<dbReference type="OrthoDB" id="6770078at2759"/>
<dbReference type="AlphaFoldDB" id="A0A8K0D3M0"/>
<comment type="caution">
    <text evidence="2">The sequence shown here is derived from an EMBL/GenBank/DDBJ whole genome shotgun (WGS) entry which is preliminary data.</text>
</comment>
<dbReference type="Gene3D" id="3.30.420.10">
    <property type="entry name" value="Ribonuclease H-like superfamily/Ribonuclease H"/>
    <property type="match status" value="1"/>
</dbReference>
<dbReference type="GO" id="GO:0003676">
    <property type="term" value="F:nucleic acid binding"/>
    <property type="evidence" value="ECO:0007669"/>
    <property type="project" value="InterPro"/>
</dbReference>
<accession>A0A8K0D3M0</accession>
<organism evidence="2 3">
    <name type="scientific">Ignelater luminosus</name>
    <name type="common">Cucubano</name>
    <name type="synonym">Pyrophorus luminosus</name>
    <dbReference type="NCBI Taxonomy" id="2038154"/>
    <lineage>
        <taxon>Eukaryota</taxon>
        <taxon>Metazoa</taxon>
        <taxon>Ecdysozoa</taxon>
        <taxon>Arthropoda</taxon>
        <taxon>Hexapoda</taxon>
        <taxon>Insecta</taxon>
        <taxon>Pterygota</taxon>
        <taxon>Neoptera</taxon>
        <taxon>Endopterygota</taxon>
        <taxon>Coleoptera</taxon>
        <taxon>Polyphaga</taxon>
        <taxon>Elateriformia</taxon>
        <taxon>Elateroidea</taxon>
        <taxon>Elateridae</taxon>
        <taxon>Agrypninae</taxon>
        <taxon>Pyrophorini</taxon>
        <taxon>Ignelater</taxon>
    </lineage>
</organism>
<dbReference type="EMBL" id="VTPC01003236">
    <property type="protein sequence ID" value="KAF2898820.1"/>
    <property type="molecule type" value="Genomic_DNA"/>
</dbReference>
<evidence type="ECO:0000256" key="1">
    <source>
        <dbReference type="SAM" id="MobiDB-lite"/>
    </source>
</evidence>
<sequence>MEMVKWFYAKNSAREGHVRIYTTSYRSEPNSPKKVTFEWVLLGHHIIGLFFLHENLTGERFLQLLQEEMAAAMSEVARDDQEIWFQMDDCPAYLTAMIGDEYNPSEDELDPSSEETATEEGEDSNCDSEERQDEHKENYEPAFSMRRCDRQNAEKNTNMLYLTVDLQQTNAFTKANNIKKNRSRGEITSALNIQKMKKKSGICIGKKQRDQENENRREEEKSVEKRRRIQDDFDYKLENNGQNQEYKEEKQLLL</sequence>
<gene>
    <name evidence="2" type="ORF">ILUMI_07354</name>
</gene>
<reference evidence="2" key="1">
    <citation type="submission" date="2019-08" db="EMBL/GenBank/DDBJ databases">
        <title>The genome of the North American firefly Photinus pyralis.</title>
        <authorList>
            <consortium name="Photinus pyralis genome working group"/>
            <person name="Fallon T.R."/>
            <person name="Sander Lower S.E."/>
            <person name="Weng J.-K."/>
        </authorList>
    </citation>
    <scope>NUCLEOTIDE SEQUENCE</scope>
    <source>
        <strain evidence="2">TRF0915ILg1</strain>
        <tissue evidence="2">Whole body</tissue>
    </source>
</reference>